<protein>
    <submittedName>
        <fullName evidence="1">Uncharacterized protein</fullName>
    </submittedName>
</protein>
<keyword evidence="2" id="KW-1185">Reference proteome</keyword>
<name>A0AA35M543_9HYPO</name>
<sequence>MMNHKCTHQMDFTKPCLHFDIHKPTLGRHYDIQDSERNIKAYTAEISVFSVGKPDLTLIQGSSRNSSSMVAAAHFKKIGRTIRIGLENTDHAPEQVRWEEMKAGSAMKICHVWALTLTDGSRRTFAWKKTSNYHADGARGGIFGTSYKLVDMTGGGGNVAVCTTSGTFTEHAKLQINQDLGPDFRVLVIMTFISLFEVLRRARAATRSASGSS</sequence>
<dbReference type="EMBL" id="CABFNP030001029">
    <property type="protein sequence ID" value="CAI6090685.1"/>
    <property type="molecule type" value="Genomic_DNA"/>
</dbReference>
<organism evidence="1 2">
    <name type="scientific">Clonostachys chloroleuca</name>
    <dbReference type="NCBI Taxonomy" id="1926264"/>
    <lineage>
        <taxon>Eukaryota</taxon>
        <taxon>Fungi</taxon>
        <taxon>Dikarya</taxon>
        <taxon>Ascomycota</taxon>
        <taxon>Pezizomycotina</taxon>
        <taxon>Sordariomycetes</taxon>
        <taxon>Hypocreomycetidae</taxon>
        <taxon>Hypocreales</taxon>
        <taxon>Bionectriaceae</taxon>
        <taxon>Clonostachys</taxon>
    </lineage>
</organism>
<proteinExistence type="predicted"/>
<evidence type="ECO:0000313" key="2">
    <source>
        <dbReference type="Proteomes" id="UP001160390"/>
    </source>
</evidence>
<evidence type="ECO:0000313" key="1">
    <source>
        <dbReference type="EMBL" id="CAI6090685.1"/>
    </source>
</evidence>
<reference evidence="1" key="1">
    <citation type="submission" date="2023-01" db="EMBL/GenBank/DDBJ databases">
        <authorList>
            <person name="Piombo E."/>
        </authorList>
    </citation>
    <scope>NUCLEOTIDE SEQUENCE</scope>
</reference>
<accession>A0AA35M543</accession>
<dbReference type="Proteomes" id="UP001160390">
    <property type="component" value="Unassembled WGS sequence"/>
</dbReference>
<gene>
    <name evidence="1" type="ORF">CCHLO57077_00014976</name>
</gene>
<dbReference type="AlphaFoldDB" id="A0AA35M543"/>
<comment type="caution">
    <text evidence="1">The sequence shown here is derived from an EMBL/GenBank/DDBJ whole genome shotgun (WGS) entry which is preliminary data.</text>
</comment>